<dbReference type="Gene3D" id="3.30.1490.480">
    <property type="entry name" value="Endolytic murein transglycosylase"/>
    <property type="match status" value="1"/>
</dbReference>
<dbReference type="PANTHER" id="PTHR30518:SF2">
    <property type="entry name" value="ENDOLYTIC MUREIN TRANSGLYCOSYLASE"/>
    <property type="match status" value="1"/>
</dbReference>
<feature type="site" description="Important for catalytic activity" evidence="7">
    <location>
        <position position="200"/>
    </location>
</feature>
<evidence type="ECO:0000313" key="9">
    <source>
        <dbReference type="Proteomes" id="UP000185766"/>
    </source>
</evidence>
<gene>
    <name evidence="7" type="primary">mltG</name>
    <name evidence="8" type="ORF">SAMN05216214_11951</name>
</gene>
<keyword evidence="7" id="KW-0997">Cell inner membrane</keyword>
<keyword evidence="9" id="KW-1185">Reference proteome</keyword>
<keyword evidence="5 7" id="KW-0456">Lyase</keyword>
<keyword evidence="1 7" id="KW-1003">Cell membrane</keyword>
<evidence type="ECO:0000256" key="3">
    <source>
        <dbReference type="ARBA" id="ARBA00022989"/>
    </source>
</evidence>
<dbReference type="FunFam" id="3.30.160.60:FF:000242">
    <property type="entry name" value="Endolytic murein transglycosylase"/>
    <property type="match status" value="1"/>
</dbReference>
<protein>
    <recommendedName>
        <fullName evidence="7">Endolytic murein transglycosylase</fullName>
        <ecNumber evidence="7">4.2.2.29</ecNumber>
    </recommendedName>
    <alternativeName>
        <fullName evidence="7">Peptidoglycan lytic transglycosylase</fullName>
    </alternativeName>
    <alternativeName>
        <fullName evidence="7">Peptidoglycan polymerization terminase</fullName>
    </alternativeName>
</protein>
<dbReference type="GO" id="GO:0008932">
    <property type="term" value="F:lytic endotransglycosylase activity"/>
    <property type="evidence" value="ECO:0007669"/>
    <property type="project" value="UniProtKB-UniRule"/>
</dbReference>
<dbReference type="STRING" id="1429083.GCA_001885685_02498"/>
<evidence type="ECO:0000256" key="4">
    <source>
        <dbReference type="ARBA" id="ARBA00023136"/>
    </source>
</evidence>
<dbReference type="InterPro" id="IPR003770">
    <property type="entry name" value="MLTG-like"/>
</dbReference>
<dbReference type="CDD" id="cd08010">
    <property type="entry name" value="MltG_like"/>
    <property type="match status" value="1"/>
</dbReference>
<dbReference type="Proteomes" id="UP000185766">
    <property type="component" value="Unassembled WGS sequence"/>
</dbReference>
<dbReference type="AlphaFoldDB" id="A0A1H7SNK9"/>
<dbReference type="HAMAP" id="MF_02065">
    <property type="entry name" value="MltG"/>
    <property type="match status" value="1"/>
</dbReference>
<accession>A0A1H7SNK9</accession>
<comment type="catalytic activity">
    <reaction evidence="7">
        <text>a peptidoglycan chain = a peptidoglycan chain with N-acetyl-1,6-anhydromuramyl-[peptide] at the reducing end + a peptidoglycan chain with N-acetylglucosamine at the non-reducing end.</text>
        <dbReference type="EC" id="4.2.2.29"/>
    </reaction>
</comment>
<keyword evidence="2 7" id="KW-0812">Transmembrane</keyword>
<keyword evidence="3 7" id="KW-1133">Transmembrane helix</keyword>
<dbReference type="Pfam" id="PF02618">
    <property type="entry name" value="YceG"/>
    <property type="match status" value="1"/>
</dbReference>
<reference evidence="8 9" key="1">
    <citation type="submission" date="2016-10" db="EMBL/GenBank/DDBJ databases">
        <authorList>
            <person name="de Groot N.N."/>
        </authorList>
    </citation>
    <scope>NUCLEOTIDE SEQUENCE [LARGE SCALE GENOMIC DNA]</scope>
    <source>
        <strain evidence="8 9">JCM 19513</strain>
    </source>
</reference>
<dbReference type="GO" id="GO:0071555">
    <property type="term" value="P:cell wall organization"/>
    <property type="evidence" value="ECO:0007669"/>
    <property type="project" value="UniProtKB-KW"/>
</dbReference>
<evidence type="ECO:0000256" key="1">
    <source>
        <dbReference type="ARBA" id="ARBA00022475"/>
    </source>
</evidence>
<organism evidence="8 9">
    <name type="scientific">Atopomonas hussainii</name>
    <dbReference type="NCBI Taxonomy" id="1429083"/>
    <lineage>
        <taxon>Bacteria</taxon>
        <taxon>Pseudomonadati</taxon>
        <taxon>Pseudomonadota</taxon>
        <taxon>Gammaproteobacteria</taxon>
        <taxon>Pseudomonadales</taxon>
        <taxon>Pseudomonadaceae</taxon>
        <taxon>Atopomonas</taxon>
    </lineage>
</organism>
<evidence type="ECO:0000256" key="5">
    <source>
        <dbReference type="ARBA" id="ARBA00023239"/>
    </source>
</evidence>
<dbReference type="EC" id="4.2.2.29" evidence="7"/>
<keyword evidence="4 7" id="KW-0472">Membrane</keyword>
<dbReference type="Gene3D" id="3.30.160.60">
    <property type="entry name" value="Classic Zinc Finger"/>
    <property type="match status" value="1"/>
</dbReference>
<keyword evidence="6 7" id="KW-0961">Cell wall biogenesis/degradation</keyword>
<evidence type="ECO:0000256" key="2">
    <source>
        <dbReference type="ARBA" id="ARBA00022692"/>
    </source>
</evidence>
<sequence>MALAALLAGRWLLQQPLQVTAAGSVLVRAGDSPTRVLHNLEQQGTLHGARWLGLFWRWRWQDPRLHQGEYAITPEMTAYELLAYLRSGEVIQYRLTLVEGRTFAQWRESLSQAEKLDNDLAEFSDAEVMAQLGFAGQHPEGRFAPDTYTYTYGIKASELLRQAYQAQAKTLESAWAERAPGLPYKEPYQALIMASIIERETGVADEREEIAGVFVRRLQKGMLLQTDPTVIYGMGERYQGRITRADLRRPTPYNTYVISGLPPTPIAMPGRAAIEAALKPAAGKSLYFVAKGDGSHQFSNTLAEHNRAVRQYQLKRRADYRSSPAPRN</sequence>
<dbReference type="GO" id="GO:0005886">
    <property type="term" value="C:plasma membrane"/>
    <property type="evidence" value="ECO:0007669"/>
    <property type="project" value="UniProtKB-UniRule"/>
</dbReference>
<evidence type="ECO:0000256" key="7">
    <source>
        <dbReference type="HAMAP-Rule" id="MF_02065"/>
    </source>
</evidence>
<comment type="function">
    <text evidence="7">Functions as a peptidoglycan terminase that cleaves nascent peptidoglycan strands endolytically to terminate their elongation.</text>
</comment>
<evidence type="ECO:0000256" key="6">
    <source>
        <dbReference type="ARBA" id="ARBA00023316"/>
    </source>
</evidence>
<dbReference type="PANTHER" id="PTHR30518">
    <property type="entry name" value="ENDOLYTIC MUREIN TRANSGLYCOSYLASE"/>
    <property type="match status" value="1"/>
</dbReference>
<comment type="similarity">
    <text evidence="7">Belongs to the transglycosylase MltG family.</text>
</comment>
<dbReference type="NCBIfam" id="TIGR00247">
    <property type="entry name" value="endolytic transglycosylase MltG"/>
    <property type="match status" value="1"/>
</dbReference>
<dbReference type="EMBL" id="FOAS01000019">
    <property type="protein sequence ID" value="SEL73057.1"/>
    <property type="molecule type" value="Genomic_DNA"/>
</dbReference>
<dbReference type="GO" id="GO:0009252">
    <property type="term" value="P:peptidoglycan biosynthetic process"/>
    <property type="evidence" value="ECO:0007669"/>
    <property type="project" value="UniProtKB-UniRule"/>
</dbReference>
<name>A0A1H7SNK9_9GAMM</name>
<evidence type="ECO:0000313" key="8">
    <source>
        <dbReference type="EMBL" id="SEL73057.1"/>
    </source>
</evidence>
<proteinExistence type="inferred from homology"/>